<keyword evidence="1" id="KW-0472">Membrane</keyword>
<dbReference type="AlphaFoldDB" id="A0A517ZSW0"/>
<keyword evidence="1" id="KW-1133">Transmembrane helix</keyword>
<sequence length="230" mass="24777">MTGKGTAGQASSGTGSADVYTNSCLVSHAPDNTTGDFMRPCQHCGKAIQLSDTICPLCDGEQVASVGLGVAKAPASGVRNDHTLDQRQKEIQWYPESWSMRRLVIVTHSINAGLILFGYLIGGAQGAGWAMSLVALYITVGAVSPIGELRIIILFFLFYYFVAAVFLTFSNTSVYFTVSIYLLIYLIVLYSVFRKLKPTSVIDLGFSFFLAAIMLAVANGVGAFYCFIAC</sequence>
<keyword evidence="1" id="KW-0812">Transmembrane</keyword>
<accession>A0A517ZSW0</accession>
<protein>
    <submittedName>
        <fullName evidence="2">Uncharacterized protein</fullName>
    </submittedName>
</protein>
<evidence type="ECO:0000313" key="3">
    <source>
        <dbReference type="Proteomes" id="UP000319383"/>
    </source>
</evidence>
<feature type="transmembrane region" description="Helical" evidence="1">
    <location>
        <begin position="103"/>
        <end position="121"/>
    </location>
</feature>
<organism evidence="2 3">
    <name type="scientific">Symmachiella dynata</name>
    <dbReference type="NCBI Taxonomy" id="2527995"/>
    <lineage>
        <taxon>Bacteria</taxon>
        <taxon>Pseudomonadati</taxon>
        <taxon>Planctomycetota</taxon>
        <taxon>Planctomycetia</taxon>
        <taxon>Planctomycetales</taxon>
        <taxon>Planctomycetaceae</taxon>
        <taxon>Symmachiella</taxon>
    </lineage>
</organism>
<feature type="transmembrane region" description="Helical" evidence="1">
    <location>
        <begin position="151"/>
        <end position="169"/>
    </location>
</feature>
<dbReference type="KEGG" id="sdyn:Mal52_40750"/>
<dbReference type="RefSeq" id="WP_145378068.1">
    <property type="nucleotide sequence ID" value="NZ_CP036276.1"/>
</dbReference>
<feature type="transmembrane region" description="Helical" evidence="1">
    <location>
        <begin position="205"/>
        <end position="225"/>
    </location>
</feature>
<feature type="transmembrane region" description="Helical" evidence="1">
    <location>
        <begin position="127"/>
        <end position="144"/>
    </location>
</feature>
<proteinExistence type="predicted"/>
<gene>
    <name evidence="2" type="ORF">Mal52_40750</name>
</gene>
<name>A0A517ZSW0_9PLAN</name>
<dbReference type="EMBL" id="CP036276">
    <property type="protein sequence ID" value="QDU45581.1"/>
    <property type="molecule type" value="Genomic_DNA"/>
</dbReference>
<keyword evidence="3" id="KW-1185">Reference proteome</keyword>
<feature type="transmembrane region" description="Helical" evidence="1">
    <location>
        <begin position="175"/>
        <end position="193"/>
    </location>
</feature>
<reference evidence="2 3" key="1">
    <citation type="submission" date="2019-02" db="EMBL/GenBank/DDBJ databases">
        <title>Deep-cultivation of Planctomycetes and their phenomic and genomic characterization uncovers novel biology.</title>
        <authorList>
            <person name="Wiegand S."/>
            <person name="Jogler M."/>
            <person name="Boedeker C."/>
            <person name="Pinto D."/>
            <person name="Vollmers J."/>
            <person name="Rivas-Marin E."/>
            <person name="Kohn T."/>
            <person name="Peeters S.H."/>
            <person name="Heuer A."/>
            <person name="Rast P."/>
            <person name="Oberbeckmann S."/>
            <person name="Bunk B."/>
            <person name="Jeske O."/>
            <person name="Meyerdierks A."/>
            <person name="Storesund J.E."/>
            <person name="Kallscheuer N."/>
            <person name="Luecker S."/>
            <person name="Lage O.M."/>
            <person name="Pohl T."/>
            <person name="Merkel B.J."/>
            <person name="Hornburger P."/>
            <person name="Mueller R.-W."/>
            <person name="Bruemmer F."/>
            <person name="Labrenz M."/>
            <person name="Spormann A.M."/>
            <person name="Op den Camp H."/>
            <person name="Overmann J."/>
            <person name="Amann R."/>
            <person name="Jetten M.S.M."/>
            <person name="Mascher T."/>
            <person name="Medema M.H."/>
            <person name="Devos D.P."/>
            <person name="Kaster A.-K."/>
            <person name="Ovreas L."/>
            <person name="Rohde M."/>
            <person name="Galperin M.Y."/>
            <person name="Jogler C."/>
        </authorList>
    </citation>
    <scope>NUCLEOTIDE SEQUENCE [LARGE SCALE GENOMIC DNA]</scope>
    <source>
        <strain evidence="2 3">Mal52</strain>
    </source>
</reference>
<evidence type="ECO:0000313" key="2">
    <source>
        <dbReference type="EMBL" id="QDU45581.1"/>
    </source>
</evidence>
<dbReference type="Proteomes" id="UP000319383">
    <property type="component" value="Chromosome"/>
</dbReference>
<evidence type="ECO:0000256" key="1">
    <source>
        <dbReference type="SAM" id="Phobius"/>
    </source>
</evidence>